<proteinExistence type="predicted"/>
<dbReference type="EMBL" id="JANPWB010000015">
    <property type="protein sequence ID" value="KAJ1089307.1"/>
    <property type="molecule type" value="Genomic_DNA"/>
</dbReference>
<evidence type="ECO:0000313" key="2">
    <source>
        <dbReference type="EMBL" id="KAJ1089307.1"/>
    </source>
</evidence>
<reference evidence="2" key="1">
    <citation type="journal article" date="2022" name="bioRxiv">
        <title>Sequencing and chromosome-scale assembly of the giantPleurodeles waltlgenome.</title>
        <authorList>
            <person name="Brown T."/>
            <person name="Elewa A."/>
            <person name="Iarovenko S."/>
            <person name="Subramanian E."/>
            <person name="Araus A.J."/>
            <person name="Petzold A."/>
            <person name="Susuki M."/>
            <person name="Suzuki K.-i.T."/>
            <person name="Hayashi T."/>
            <person name="Toyoda A."/>
            <person name="Oliveira C."/>
            <person name="Osipova E."/>
            <person name="Leigh N.D."/>
            <person name="Simon A."/>
            <person name="Yun M.H."/>
        </authorList>
    </citation>
    <scope>NUCLEOTIDE SEQUENCE</scope>
    <source>
        <strain evidence="2">20211129_DDA</strain>
        <tissue evidence="2">Liver</tissue>
    </source>
</reference>
<gene>
    <name evidence="2" type="ORF">NDU88_002458</name>
</gene>
<organism evidence="2 3">
    <name type="scientific">Pleurodeles waltl</name>
    <name type="common">Iberian ribbed newt</name>
    <dbReference type="NCBI Taxonomy" id="8319"/>
    <lineage>
        <taxon>Eukaryota</taxon>
        <taxon>Metazoa</taxon>
        <taxon>Chordata</taxon>
        <taxon>Craniata</taxon>
        <taxon>Vertebrata</taxon>
        <taxon>Euteleostomi</taxon>
        <taxon>Amphibia</taxon>
        <taxon>Batrachia</taxon>
        <taxon>Caudata</taxon>
        <taxon>Salamandroidea</taxon>
        <taxon>Salamandridae</taxon>
        <taxon>Pleurodelinae</taxon>
        <taxon>Pleurodeles</taxon>
    </lineage>
</organism>
<accession>A0AAV7LCK2</accession>
<feature type="region of interest" description="Disordered" evidence="1">
    <location>
        <begin position="24"/>
        <end position="43"/>
    </location>
</feature>
<dbReference type="Proteomes" id="UP001066276">
    <property type="component" value="Chromosome 11"/>
</dbReference>
<protein>
    <submittedName>
        <fullName evidence="2">Uncharacterized protein</fullName>
    </submittedName>
</protein>
<comment type="caution">
    <text evidence="2">The sequence shown here is derived from an EMBL/GenBank/DDBJ whole genome shotgun (WGS) entry which is preliminary data.</text>
</comment>
<dbReference type="AlphaFoldDB" id="A0AAV7LCK2"/>
<keyword evidence="3" id="KW-1185">Reference proteome</keyword>
<evidence type="ECO:0000313" key="3">
    <source>
        <dbReference type="Proteomes" id="UP001066276"/>
    </source>
</evidence>
<name>A0AAV7LCK2_PLEWA</name>
<evidence type="ECO:0000256" key="1">
    <source>
        <dbReference type="SAM" id="MobiDB-lite"/>
    </source>
</evidence>
<sequence>MSLPRLNLLERTPQKCQITALYRGSASRTPTQVPRKHSQTDADNVNRRDDATVAILKWAARQTPPFRLLLLSVARVHGIVFDACLVPPPAHWVVAVVVPLPPFGSAIAAPVPCVREKAYRRRKAQSVTGRRPWERVKKTSLAWRDWWSTQ</sequence>